<reference evidence="2 3" key="1">
    <citation type="submission" date="2017-09" db="EMBL/GenBank/DDBJ databases">
        <title>Whole genomes of Flavobacteriaceae.</title>
        <authorList>
            <person name="Stine C."/>
            <person name="Li C."/>
            <person name="Tadesse D."/>
        </authorList>
    </citation>
    <scope>NUCLEOTIDE SEQUENCE [LARGE SCALE GENOMIC DNA]</scope>
    <source>
        <strain evidence="2 3">ATCC 35036</strain>
    </source>
</reference>
<dbReference type="GO" id="GO:0003677">
    <property type="term" value="F:DNA binding"/>
    <property type="evidence" value="ECO:0007669"/>
    <property type="project" value="InterPro"/>
</dbReference>
<evidence type="ECO:0000313" key="3">
    <source>
        <dbReference type="Proteomes" id="UP000220828"/>
    </source>
</evidence>
<gene>
    <name evidence="2" type="ORF">B0A77_05200</name>
</gene>
<sequence length="497" mass="58139">METIKNTHPDWVLIHKKTNTEIKKINGRFYLYGVKSVYDKTTKRSKKVSLGILGSITQEKGFVPSEKNELKLKGQKSYHNKSILAFEYGLAKWLLETFDNEGITCELKKHFPNHWEFIIIMVYCRIGYQAPLKNVPFILEQSAIGDLLGFEDKISIQKCSDLLFELGSNQKMIHDFMTPKNQDTRTVLIDATDIALQSNNIALAQKGYNQNMDFQRQFVLLYLYDATSFKPLYYRIFPGNLKDVSTLKNTISISGLEQCVYIADKGFFSEANILELERLGMQYIIPLRRVNKQIPYDQIKDIELTDNYFEHAERFIFHAQGIKQENRTIELFLDGKLKEQEKNDYLKRIHTLPEDFSKAKFNEKIKAMGTLSLIHNTELTSKEACKEYKSRLQIEQFFDHYKNTIDASCTYMQREESLNGWMFINHLGMQIIYSLFFKLKNTPMTKKLMLNHKYSINDTIEHLKSIKKIQFSKNEFVISEQNKLTKTLLDKLNLSIT</sequence>
<dbReference type="EMBL" id="PCMW01000030">
    <property type="protein sequence ID" value="PDS25234.1"/>
    <property type="molecule type" value="Genomic_DNA"/>
</dbReference>
<name>A0A2H3KCS2_9FLAO</name>
<dbReference type="AlphaFoldDB" id="A0A2H3KCS2"/>
<protein>
    <submittedName>
        <fullName evidence="2">Transposase</fullName>
    </submittedName>
</protein>
<dbReference type="OrthoDB" id="7327264at2"/>
<evidence type="ECO:0000313" key="2">
    <source>
        <dbReference type="EMBL" id="PDS25234.1"/>
    </source>
</evidence>
<dbReference type="InterPro" id="IPR012337">
    <property type="entry name" value="RNaseH-like_sf"/>
</dbReference>
<dbReference type="GO" id="GO:0006313">
    <property type="term" value="P:DNA transposition"/>
    <property type="evidence" value="ECO:0007669"/>
    <property type="project" value="InterPro"/>
</dbReference>
<evidence type="ECO:0000259" key="1">
    <source>
        <dbReference type="Pfam" id="PF01609"/>
    </source>
</evidence>
<dbReference type="GO" id="GO:0004803">
    <property type="term" value="F:transposase activity"/>
    <property type="evidence" value="ECO:0007669"/>
    <property type="project" value="InterPro"/>
</dbReference>
<dbReference type="Pfam" id="PF01609">
    <property type="entry name" value="DDE_Tnp_1"/>
    <property type="match status" value="1"/>
</dbReference>
<dbReference type="Proteomes" id="UP000220828">
    <property type="component" value="Unassembled WGS sequence"/>
</dbReference>
<organism evidence="2 3">
    <name type="scientific">Flavobacterium branchiophilum</name>
    <dbReference type="NCBI Taxonomy" id="55197"/>
    <lineage>
        <taxon>Bacteria</taxon>
        <taxon>Pseudomonadati</taxon>
        <taxon>Bacteroidota</taxon>
        <taxon>Flavobacteriia</taxon>
        <taxon>Flavobacteriales</taxon>
        <taxon>Flavobacteriaceae</taxon>
        <taxon>Flavobacterium</taxon>
    </lineage>
</organism>
<dbReference type="InterPro" id="IPR002559">
    <property type="entry name" value="Transposase_11"/>
</dbReference>
<dbReference type="SUPFAM" id="SSF53098">
    <property type="entry name" value="Ribonuclease H-like"/>
    <property type="match status" value="1"/>
</dbReference>
<proteinExistence type="predicted"/>
<feature type="domain" description="Transposase IS4-like" evidence="1">
    <location>
        <begin position="183"/>
        <end position="404"/>
    </location>
</feature>
<accession>A0A2H3KCS2</accession>
<comment type="caution">
    <text evidence="2">The sequence shown here is derived from an EMBL/GenBank/DDBJ whole genome shotgun (WGS) entry which is preliminary data.</text>
</comment>